<dbReference type="EMBL" id="CP021059">
    <property type="protein sequence ID" value="ARQ07708.1"/>
    <property type="molecule type" value="Genomic_DNA"/>
</dbReference>
<dbReference type="STRING" id="1855823.MCCS_21190"/>
<dbReference type="RefSeq" id="WP_086043245.1">
    <property type="nucleotide sequence ID" value="NZ_CBCRZA010000007.1"/>
</dbReference>
<evidence type="ECO:0000256" key="5">
    <source>
        <dbReference type="ARBA" id="ARBA00023239"/>
    </source>
</evidence>
<comment type="cofactor">
    <cofactor evidence="1">
        <name>pyridoxal 5'-phosphate</name>
        <dbReference type="ChEBI" id="CHEBI:597326"/>
    </cofactor>
</comment>
<dbReference type="Pfam" id="PF03711">
    <property type="entry name" value="OKR_DC_1_C"/>
    <property type="match status" value="1"/>
</dbReference>
<dbReference type="OrthoDB" id="9815233at2"/>
<evidence type="ECO:0000313" key="7">
    <source>
        <dbReference type="EMBL" id="ARQ07708.1"/>
    </source>
</evidence>
<name>A0A1W7ADN0_9STAP</name>
<dbReference type="Proteomes" id="UP000194154">
    <property type="component" value="Chromosome"/>
</dbReference>
<evidence type="ECO:0000256" key="4">
    <source>
        <dbReference type="ARBA" id="ARBA00022898"/>
    </source>
</evidence>
<evidence type="ECO:0000313" key="8">
    <source>
        <dbReference type="Proteomes" id="UP000194154"/>
    </source>
</evidence>
<keyword evidence="4" id="KW-0663">Pyridoxal phosphate</keyword>
<dbReference type="PANTHER" id="PTHR43277">
    <property type="entry name" value="ARGININE DECARBOXYLASE"/>
    <property type="match status" value="1"/>
</dbReference>
<dbReference type="InterPro" id="IPR008286">
    <property type="entry name" value="Prn/Lys/Arg_de-COase_C"/>
</dbReference>
<dbReference type="Gene3D" id="3.40.640.10">
    <property type="entry name" value="Type I PLP-dependent aspartate aminotransferase-like (Major domain)"/>
    <property type="match status" value="1"/>
</dbReference>
<dbReference type="SUPFAM" id="SSF55904">
    <property type="entry name" value="Ornithine decarboxylase C-terminal domain"/>
    <property type="match status" value="1"/>
</dbReference>
<evidence type="ECO:0000256" key="3">
    <source>
        <dbReference type="ARBA" id="ARBA00022793"/>
    </source>
</evidence>
<organism evidence="7 8">
    <name type="scientific">Macrococcoides canis</name>
    <dbReference type="NCBI Taxonomy" id="1855823"/>
    <lineage>
        <taxon>Bacteria</taxon>
        <taxon>Bacillati</taxon>
        <taxon>Bacillota</taxon>
        <taxon>Bacilli</taxon>
        <taxon>Bacillales</taxon>
        <taxon>Staphylococcaceae</taxon>
        <taxon>Macrococcoides</taxon>
    </lineage>
</organism>
<protein>
    <submittedName>
        <fullName evidence="7">Arginine decarboxylase</fullName>
        <ecNumber evidence="7">4.1.1.19</ecNumber>
    </submittedName>
</protein>
<dbReference type="InterPro" id="IPR036633">
    <property type="entry name" value="Prn/Lys/Arg_de-COase_C_sf"/>
</dbReference>
<keyword evidence="8" id="KW-1185">Reference proteome</keyword>
<dbReference type="InterPro" id="IPR015424">
    <property type="entry name" value="PyrdxlP-dep_Trfase"/>
</dbReference>
<feature type="domain" description="Orn/Lys/Arg decarboxylases family 1 pyridoxal-P attachment site" evidence="6">
    <location>
        <begin position="235"/>
        <end position="249"/>
    </location>
</feature>
<evidence type="ECO:0000259" key="6">
    <source>
        <dbReference type="PROSITE" id="PS00703"/>
    </source>
</evidence>
<dbReference type="InterPro" id="IPR052357">
    <property type="entry name" value="Orn_Lys_Arg_decarboxylase-I"/>
</dbReference>
<dbReference type="Pfam" id="PF01276">
    <property type="entry name" value="OKR_DC_1"/>
    <property type="match status" value="1"/>
</dbReference>
<dbReference type="SUPFAM" id="SSF53383">
    <property type="entry name" value="PLP-dependent transferases"/>
    <property type="match status" value="1"/>
</dbReference>
<dbReference type="PANTHER" id="PTHR43277:SF4">
    <property type="entry name" value="ARGININE DECARBOXYLASE"/>
    <property type="match status" value="1"/>
</dbReference>
<dbReference type="InterPro" id="IPR015421">
    <property type="entry name" value="PyrdxlP-dep_Trfase_major"/>
</dbReference>
<accession>A0A1W7ADN0</accession>
<reference evidence="7 8" key="1">
    <citation type="journal article" date="2017" name="Int. J. Syst. Evol. Microbiol.">
        <title>Macrococcus canis sp. nov., a skin bacterium associated with infections in dogs.</title>
        <authorList>
            <person name="Gobeli Brawand S."/>
            <person name="Cotting K."/>
            <person name="Gomez-Sanz E."/>
            <person name="Collaud A."/>
            <person name="Thomann A."/>
            <person name="Brodard I."/>
            <person name="Rodriguez-Campos S."/>
            <person name="Strauss C."/>
            <person name="Perreten V."/>
        </authorList>
    </citation>
    <scope>NUCLEOTIDE SEQUENCE [LARGE SCALE GENOMIC DNA]</scope>
    <source>
        <strain evidence="7 8">KM45013</strain>
    </source>
</reference>
<gene>
    <name evidence="7" type="primary">speA_1</name>
    <name evidence="7" type="ORF">MCCS_21190</name>
</gene>
<dbReference type="GeneID" id="35296204"/>
<dbReference type="Gene3D" id="3.90.100.10">
    <property type="entry name" value="Orn/Lys/Arg decarboxylase, C-terminal domain"/>
    <property type="match status" value="1"/>
</dbReference>
<sequence length="502" mass="56412">MIHTHSQKVLYSIDKGKHNVTPLFTALKEYEAQNVTSFDVPGHKRGIDPDYALNYYGMRTLRHDVNSMPTLDNFDHPTSVIHDAQALMADLFLAEEAHFLLNGTTSGIQAMILSTLKPKDKLLLPRNVHKSVLNAMALADVTPVYMVPEFDTEYGIAHNISVETVRETIAAHPDAKALFIMNPTYFGAVSDLKEIVSLAHNAGIPVLVDEAHGAHYRFSEHLPLSSMEAGADMAATSLHKTGGSFTQTSVLLFNSKLIDKHKVKSIINMLTSTSASFLLMSSLDIARHHLALHGEEKINNVLSLVQSFRENINKIPGFYMLEPEKFSKKYHQQLDETKLTIYIDHRLDLSGFEVYHLLRSDYDIQMELAEPNIVMGIVSFMDNESELNQLFDALSNISAKHFNPDKPFVPPILKQMSIPMQKMGLRDVFYSETKVVQIEDALNEVCAESLMIYPPGIPILMAGEMITQEVIDYWKFINDQPIIKIGAENKNEVFIIDNKGDI</sequence>
<dbReference type="PROSITE" id="PS00703">
    <property type="entry name" value="OKR_DC_1"/>
    <property type="match status" value="1"/>
</dbReference>
<dbReference type="CDD" id="cd00615">
    <property type="entry name" value="Orn_deC_like"/>
    <property type="match status" value="1"/>
</dbReference>
<keyword evidence="3" id="KW-0210">Decarboxylase</keyword>
<dbReference type="EC" id="4.1.1.19" evidence="7"/>
<dbReference type="GO" id="GO:0008792">
    <property type="term" value="F:arginine decarboxylase activity"/>
    <property type="evidence" value="ECO:0007669"/>
    <property type="project" value="UniProtKB-EC"/>
</dbReference>
<evidence type="ECO:0000256" key="2">
    <source>
        <dbReference type="ARBA" id="ARBA00010671"/>
    </source>
</evidence>
<dbReference type="InterPro" id="IPR000310">
    <property type="entry name" value="Orn/Lys/Arg_deCO2ase_major_dom"/>
</dbReference>
<proteinExistence type="inferred from homology"/>
<comment type="similarity">
    <text evidence="2">Belongs to the Orn/Lys/Arg decarboxylase class-I family.</text>
</comment>
<keyword evidence="5 7" id="KW-0456">Lyase</keyword>
<dbReference type="AlphaFoldDB" id="A0A1W7ADN0"/>
<evidence type="ECO:0000256" key="1">
    <source>
        <dbReference type="ARBA" id="ARBA00001933"/>
    </source>
</evidence>
<dbReference type="KEGG" id="mcak:MCCS_21190"/>